<evidence type="ECO:0000256" key="3">
    <source>
        <dbReference type="SAM" id="Phobius"/>
    </source>
</evidence>
<name>A0AAE0TR00_9PEZI</name>
<dbReference type="PROSITE" id="PS50850">
    <property type="entry name" value="MFS"/>
    <property type="match status" value="1"/>
</dbReference>
<evidence type="ECO:0000313" key="6">
    <source>
        <dbReference type="Proteomes" id="UP001274830"/>
    </source>
</evidence>
<feature type="transmembrane region" description="Helical" evidence="3">
    <location>
        <begin position="246"/>
        <end position="270"/>
    </location>
</feature>
<proteinExistence type="inferred from homology"/>
<dbReference type="InterPro" id="IPR011701">
    <property type="entry name" value="MFS"/>
</dbReference>
<dbReference type="Pfam" id="PF07690">
    <property type="entry name" value="MFS_1"/>
    <property type="match status" value="1"/>
</dbReference>
<feature type="transmembrane region" description="Helical" evidence="3">
    <location>
        <begin position="140"/>
        <end position="160"/>
    </location>
</feature>
<feature type="domain" description="Major facilitator superfamily (MFS) profile" evidence="4">
    <location>
        <begin position="44"/>
        <end position="431"/>
    </location>
</feature>
<dbReference type="PANTHER" id="PTHR11360">
    <property type="entry name" value="MONOCARBOXYLATE TRANSPORTER"/>
    <property type="match status" value="1"/>
</dbReference>
<keyword evidence="6" id="KW-1185">Reference proteome</keyword>
<feature type="transmembrane region" description="Helical" evidence="3">
    <location>
        <begin position="405"/>
        <end position="427"/>
    </location>
</feature>
<evidence type="ECO:0000256" key="1">
    <source>
        <dbReference type="ARBA" id="ARBA00004141"/>
    </source>
</evidence>
<keyword evidence="3" id="KW-0812">Transmembrane</keyword>
<comment type="similarity">
    <text evidence="2">Belongs to the major facilitator superfamily. Monocarboxylate porter (TC 2.A.1.13) family.</text>
</comment>
<comment type="caution">
    <text evidence="5">The sequence shown here is derived from an EMBL/GenBank/DDBJ whole genome shotgun (WGS) entry which is preliminary data.</text>
</comment>
<dbReference type="InterPro" id="IPR036259">
    <property type="entry name" value="MFS_trans_sf"/>
</dbReference>
<evidence type="ECO:0000313" key="5">
    <source>
        <dbReference type="EMBL" id="KAK3672205.1"/>
    </source>
</evidence>
<keyword evidence="3" id="KW-1133">Transmembrane helix</keyword>
<feature type="transmembrane region" description="Helical" evidence="3">
    <location>
        <begin position="203"/>
        <end position="225"/>
    </location>
</feature>
<gene>
    <name evidence="5" type="ORF">LTR78_007958</name>
</gene>
<evidence type="ECO:0000256" key="2">
    <source>
        <dbReference type="ARBA" id="ARBA00006727"/>
    </source>
</evidence>
<dbReference type="PANTHER" id="PTHR11360:SF315">
    <property type="entry name" value="TRANSPORTER MCH2-RELATED"/>
    <property type="match status" value="1"/>
</dbReference>
<dbReference type="AlphaFoldDB" id="A0AAE0TR00"/>
<dbReference type="Proteomes" id="UP001274830">
    <property type="component" value="Unassembled WGS sequence"/>
</dbReference>
<protein>
    <recommendedName>
        <fullName evidence="4">Major facilitator superfamily (MFS) profile domain-containing protein</fullName>
    </recommendedName>
</protein>
<feature type="transmembrane region" description="Helical" evidence="3">
    <location>
        <begin position="339"/>
        <end position="361"/>
    </location>
</feature>
<feature type="transmembrane region" description="Helical" evidence="3">
    <location>
        <begin position="172"/>
        <end position="197"/>
    </location>
</feature>
<dbReference type="Gene3D" id="1.20.1250.20">
    <property type="entry name" value="MFS general substrate transporter like domains"/>
    <property type="match status" value="2"/>
</dbReference>
<organism evidence="5 6">
    <name type="scientific">Recurvomyces mirabilis</name>
    <dbReference type="NCBI Taxonomy" id="574656"/>
    <lineage>
        <taxon>Eukaryota</taxon>
        <taxon>Fungi</taxon>
        <taxon>Dikarya</taxon>
        <taxon>Ascomycota</taxon>
        <taxon>Pezizomycotina</taxon>
        <taxon>Dothideomycetes</taxon>
        <taxon>Dothideomycetidae</taxon>
        <taxon>Mycosphaerellales</taxon>
        <taxon>Teratosphaeriaceae</taxon>
        <taxon>Recurvomyces</taxon>
    </lineage>
</organism>
<feature type="transmembrane region" description="Helical" evidence="3">
    <location>
        <begin position="314"/>
        <end position="333"/>
    </location>
</feature>
<comment type="subcellular location">
    <subcellularLocation>
        <location evidence="1">Membrane</location>
        <topology evidence="1">Multi-pass membrane protein</topology>
    </subcellularLocation>
</comment>
<reference evidence="5" key="1">
    <citation type="submission" date="2023-07" db="EMBL/GenBank/DDBJ databases">
        <title>Black Yeasts Isolated from many extreme environments.</title>
        <authorList>
            <person name="Coleine C."/>
            <person name="Stajich J.E."/>
            <person name="Selbmann L."/>
        </authorList>
    </citation>
    <scope>NUCLEOTIDE SEQUENCE</scope>
    <source>
        <strain evidence="5">CCFEE 5485</strain>
    </source>
</reference>
<accession>A0AAE0TR00</accession>
<dbReference type="GO" id="GO:0022857">
    <property type="term" value="F:transmembrane transporter activity"/>
    <property type="evidence" value="ECO:0007669"/>
    <property type="project" value="InterPro"/>
</dbReference>
<feature type="transmembrane region" description="Helical" evidence="3">
    <location>
        <begin position="43"/>
        <end position="66"/>
    </location>
</feature>
<keyword evidence="3" id="KW-0472">Membrane</keyword>
<dbReference type="SUPFAM" id="SSF103473">
    <property type="entry name" value="MFS general substrate transporter"/>
    <property type="match status" value="1"/>
</dbReference>
<evidence type="ECO:0000259" key="4">
    <source>
        <dbReference type="PROSITE" id="PS50850"/>
    </source>
</evidence>
<sequence>MRQLSIFKHGDHSETQNTLSELDGQIEDAAAPLPTDDPPDGGYGWICVLAVALINGFSWGIAASYGVYLSFYLRESYFPGGTPLDYALIGGLQFGAALLISPLCTILTRELGRKPVMFAGSVIFAGGYIAASFAHEIWQVYLSQGLLVGLGTGSLFIPSVQVIPQWFLKRRSLAGGLASSGSGFVGLAFSLGTAAMIQHLSLAWALRITGLVSFAGNIVGAMLVRDRNAVVKPPQLGFATHLLRRYDCVLLLLWGFVGLLGYMTILYSVSSYAVEVVRLTQSQAGVLTACLNLGTGLGRPATGLISDRLGRIETAAVLTLSSAVSVFAIWVPANSYGVLIFFALLAGAILGIFWMTVGPLCAEVAGLKEVPSFLSLQWLTAVLPTTFGEVAALSMRRPSMGRWSYLYAQLFAGLTYTVASLFLFELWRVKRRGGLMSQQSDVVQR</sequence>
<feature type="transmembrane region" description="Helical" evidence="3">
    <location>
        <begin position="115"/>
        <end position="134"/>
    </location>
</feature>
<dbReference type="EMBL" id="JAUTXT010000035">
    <property type="protein sequence ID" value="KAK3672205.1"/>
    <property type="molecule type" value="Genomic_DNA"/>
</dbReference>
<dbReference type="InterPro" id="IPR050327">
    <property type="entry name" value="Proton-linked_MCT"/>
</dbReference>
<dbReference type="GO" id="GO:0016020">
    <property type="term" value="C:membrane"/>
    <property type="evidence" value="ECO:0007669"/>
    <property type="project" value="UniProtKB-SubCell"/>
</dbReference>
<feature type="transmembrane region" description="Helical" evidence="3">
    <location>
        <begin position="86"/>
        <end position="108"/>
    </location>
</feature>
<dbReference type="InterPro" id="IPR020846">
    <property type="entry name" value="MFS_dom"/>
</dbReference>